<reference evidence="3" key="1">
    <citation type="submission" date="2023-10" db="EMBL/GenBank/DDBJ databases">
        <authorList>
            <person name="Chen Y."/>
            <person name="Shah S."/>
            <person name="Dougan E. K."/>
            <person name="Thang M."/>
            <person name="Chan C."/>
        </authorList>
    </citation>
    <scope>NUCLEOTIDE SEQUENCE [LARGE SCALE GENOMIC DNA]</scope>
</reference>
<protein>
    <submittedName>
        <fullName evidence="3">Uncharacterized protein</fullName>
    </submittedName>
</protein>
<organism evidence="3 4">
    <name type="scientific">Prorocentrum cordatum</name>
    <dbReference type="NCBI Taxonomy" id="2364126"/>
    <lineage>
        <taxon>Eukaryota</taxon>
        <taxon>Sar</taxon>
        <taxon>Alveolata</taxon>
        <taxon>Dinophyceae</taxon>
        <taxon>Prorocentrales</taxon>
        <taxon>Prorocentraceae</taxon>
        <taxon>Prorocentrum</taxon>
    </lineage>
</organism>
<feature type="chain" id="PRO_5047083583" evidence="2">
    <location>
        <begin position="19"/>
        <end position="154"/>
    </location>
</feature>
<sequence length="154" mass="16554">MLLMQLPIQVVAVPAALAPQQGAAPVEPWSLGGGLAPAEDCNFCHFPHGEEKFAQMEAFSGRAKGRRPRKGAGPREGQPGQRLSLFDHLDLVGSWSGWQQPGGSSSSSSICSWSSQSELAEAPVRGAAWPDFSAEGRQRLEAILLSAQPRHYYD</sequence>
<evidence type="ECO:0000313" key="3">
    <source>
        <dbReference type="EMBL" id="CAK0836293.1"/>
    </source>
</evidence>
<evidence type="ECO:0000313" key="4">
    <source>
        <dbReference type="Proteomes" id="UP001189429"/>
    </source>
</evidence>
<keyword evidence="2" id="KW-0732">Signal</keyword>
<dbReference type="Proteomes" id="UP001189429">
    <property type="component" value="Unassembled WGS sequence"/>
</dbReference>
<keyword evidence="4" id="KW-1185">Reference proteome</keyword>
<feature type="region of interest" description="Disordered" evidence="1">
    <location>
        <begin position="60"/>
        <end position="81"/>
    </location>
</feature>
<comment type="caution">
    <text evidence="3">The sequence shown here is derived from an EMBL/GenBank/DDBJ whole genome shotgun (WGS) entry which is preliminary data.</text>
</comment>
<dbReference type="EMBL" id="CAUYUJ010013481">
    <property type="protein sequence ID" value="CAK0836293.1"/>
    <property type="molecule type" value="Genomic_DNA"/>
</dbReference>
<feature type="compositionally biased region" description="Basic residues" evidence="1">
    <location>
        <begin position="63"/>
        <end position="72"/>
    </location>
</feature>
<accession>A0ABN9SUW0</accession>
<feature type="signal peptide" evidence="2">
    <location>
        <begin position="1"/>
        <end position="18"/>
    </location>
</feature>
<evidence type="ECO:0000256" key="1">
    <source>
        <dbReference type="SAM" id="MobiDB-lite"/>
    </source>
</evidence>
<proteinExistence type="predicted"/>
<gene>
    <name evidence="3" type="ORF">PCOR1329_LOCUS32834</name>
</gene>
<name>A0ABN9SUW0_9DINO</name>
<evidence type="ECO:0000256" key="2">
    <source>
        <dbReference type="SAM" id="SignalP"/>
    </source>
</evidence>